<keyword evidence="6" id="KW-1185">Reference proteome</keyword>
<dbReference type="Proteomes" id="UP001138661">
    <property type="component" value="Unassembled WGS sequence"/>
</dbReference>
<dbReference type="EMBL" id="JAHXDN010000007">
    <property type="protein sequence ID" value="MBW4710336.1"/>
    <property type="molecule type" value="Genomic_DNA"/>
</dbReference>
<dbReference type="InterPro" id="IPR050595">
    <property type="entry name" value="Bact_response_regulator"/>
</dbReference>
<proteinExistence type="predicted"/>
<keyword evidence="1 2" id="KW-0597">Phosphoprotein</keyword>
<reference evidence="5" key="1">
    <citation type="submission" date="2021-07" db="EMBL/GenBank/DDBJ databases">
        <title>Roseobacter insulae sp. nov., isolated from a tidal flat.</title>
        <authorList>
            <person name="Park S."/>
            <person name="Yoon J.-H."/>
        </authorList>
    </citation>
    <scope>NUCLEOTIDE SEQUENCE</scope>
    <source>
        <strain evidence="5">YSTF-M11</strain>
    </source>
</reference>
<evidence type="ECO:0000256" key="1">
    <source>
        <dbReference type="ARBA" id="ARBA00022553"/>
    </source>
</evidence>
<dbReference type="GO" id="GO:0000160">
    <property type="term" value="P:phosphorelay signal transduction system"/>
    <property type="evidence" value="ECO:0007669"/>
    <property type="project" value="InterPro"/>
</dbReference>
<organism evidence="5 6">
    <name type="scientific">Roseobacter insulae</name>
    <dbReference type="NCBI Taxonomy" id="2859783"/>
    <lineage>
        <taxon>Bacteria</taxon>
        <taxon>Pseudomonadati</taxon>
        <taxon>Pseudomonadota</taxon>
        <taxon>Alphaproteobacteria</taxon>
        <taxon>Rhodobacterales</taxon>
        <taxon>Roseobacteraceae</taxon>
        <taxon>Roseobacter</taxon>
    </lineage>
</organism>
<dbReference type="CDD" id="cd00156">
    <property type="entry name" value="REC"/>
    <property type="match status" value="1"/>
</dbReference>
<evidence type="ECO:0000313" key="6">
    <source>
        <dbReference type="Proteomes" id="UP001138661"/>
    </source>
</evidence>
<dbReference type="PROSITE" id="PS50110">
    <property type="entry name" value="RESPONSE_REGULATORY"/>
    <property type="match status" value="1"/>
</dbReference>
<dbReference type="PANTHER" id="PTHR44591:SF3">
    <property type="entry name" value="RESPONSE REGULATORY DOMAIN-CONTAINING PROTEIN"/>
    <property type="match status" value="1"/>
</dbReference>
<evidence type="ECO:0000259" key="4">
    <source>
        <dbReference type="PROSITE" id="PS50110"/>
    </source>
</evidence>
<protein>
    <submittedName>
        <fullName evidence="5">Response regulator</fullName>
    </submittedName>
</protein>
<evidence type="ECO:0000313" key="5">
    <source>
        <dbReference type="EMBL" id="MBW4710336.1"/>
    </source>
</evidence>
<dbReference type="Pfam" id="PF00072">
    <property type="entry name" value="Response_reg"/>
    <property type="match status" value="1"/>
</dbReference>
<feature type="region of interest" description="Disordered" evidence="3">
    <location>
        <begin position="246"/>
        <end position="302"/>
    </location>
</feature>
<evidence type="ECO:0000256" key="3">
    <source>
        <dbReference type="SAM" id="MobiDB-lite"/>
    </source>
</evidence>
<dbReference type="AlphaFoldDB" id="A0A9X1FZB1"/>
<name>A0A9X1FZB1_9RHOB</name>
<gene>
    <name evidence="5" type="ORF">KX928_21310</name>
</gene>
<accession>A0A9X1FZB1</accession>
<dbReference type="InterPro" id="IPR001789">
    <property type="entry name" value="Sig_transdc_resp-reg_receiver"/>
</dbReference>
<sequence>MSQIGKIHAKIRPDATVLPDFASILVVDDQRFDRARLIRLIGGLEFDTHVAEADSLETMGSMLQKDKFDLILLDYNLPDGTGLQGLEAVRLDPKNRQAATIMITGDDQNEIAIEALKRGCSDYITKDDLSPAAFRRASINALQKSHLSIGIENQDSKRQKMEAVLERFSTECASEIKPVVSRMMRQMRDLREAPSLSKEQATERICRIEKSCMRLWEFLDDLERYKGTDLSHQAFSEQSAAAALGVGESHVSQQVPPVAPPPSDAPVAKPRRLTLSKNSSGKALAAKRKSARPSVFGKPRQE</sequence>
<comment type="caution">
    <text evidence="5">The sequence shown here is derived from an EMBL/GenBank/DDBJ whole genome shotgun (WGS) entry which is preliminary data.</text>
</comment>
<dbReference type="PANTHER" id="PTHR44591">
    <property type="entry name" value="STRESS RESPONSE REGULATOR PROTEIN 1"/>
    <property type="match status" value="1"/>
</dbReference>
<evidence type="ECO:0000256" key="2">
    <source>
        <dbReference type="PROSITE-ProRule" id="PRU00169"/>
    </source>
</evidence>
<dbReference type="RefSeq" id="WP_219506754.1">
    <property type="nucleotide sequence ID" value="NZ_JAHXDN010000007.1"/>
</dbReference>
<feature type="modified residue" description="4-aspartylphosphate" evidence="2">
    <location>
        <position position="74"/>
    </location>
</feature>
<feature type="domain" description="Response regulatory" evidence="4">
    <location>
        <begin position="23"/>
        <end position="141"/>
    </location>
</feature>
<dbReference type="SMART" id="SM00448">
    <property type="entry name" value="REC"/>
    <property type="match status" value="1"/>
</dbReference>